<keyword evidence="2" id="KW-1185">Reference proteome</keyword>
<protein>
    <submittedName>
        <fullName evidence="1">Class I SAM-dependent methyltransferase</fullName>
    </submittedName>
</protein>
<keyword evidence="1" id="KW-0808">Transferase</keyword>
<evidence type="ECO:0000313" key="1">
    <source>
        <dbReference type="EMBL" id="MDV2477707.1"/>
    </source>
</evidence>
<dbReference type="EMBL" id="WBMO01000005">
    <property type="protein sequence ID" value="MDV2477707.1"/>
    <property type="molecule type" value="Genomic_DNA"/>
</dbReference>
<comment type="caution">
    <text evidence="1">The sequence shown here is derived from an EMBL/GenBank/DDBJ whole genome shotgun (WGS) entry which is preliminary data.</text>
</comment>
<evidence type="ECO:0000313" key="2">
    <source>
        <dbReference type="Proteomes" id="UP001275440"/>
    </source>
</evidence>
<dbReference type="CDD" id="cd02440">
    <property type="entry name" value="AdoMet_MTases"/>
    <property type="match status" value="1"/>
</dbReference>
<reference evidence="1 2" key="1">
    <citation type="submission" date="2019-10" db="EMBL/GenBank/DDBJ databases">
        <title>Draft Genome Assembly of Rhodococcus zopfii DSM44189.</title>
        <authorList>
            <person name="Sutton J.M."/>
            <person name="Akob D.M."/>
            <person name="Bushman T.J."/>
        </authorList>
    </citation>
    <scope>NUCLEOTIDE SEQUENCE [LARGE SCALE GENOMIC DNA]</scope>
    <source>
        <strain evidence="1 2">DSM 44189</strain>
    </source>
</reference>
<dbReference type="Proteomes" id="UP001275440">
    <property type="component" value="Unassembled WGS sequence"/>
</dbReference>
<accession>A0ABU3WUM6</accession>
<keyword evidence="1" id="KW-0489">Methyltransferase</keyword>
<gene>
    <name evidence="1" type="ORF">F8M49_24225</name>
</gene>
<dbReference type="Pfam" id="PF07021">
    <property type="entry name" value="MetW"/>
    <property type="match status" value="1"/>
</dbReference>
<dbReference type="InterPro" id="IPR029063">
    <property type="entry name" value="SAM-dependent_MTases_sf"/>
</dbReference>
<organism evidence="1 2">
    <name type="scientific">Rhodococcus zopfii</name>
    <dbReference type="NCBI Taxonomy" id="43772"/>
    <lineage>
        <taxon>Bacteria</taxon>
        <taxon>Bacillati</taxon>
        <taxon>Actinomycetota</taxon>
        <taxon>Actinomycetes</taxon>
        <taxon>Mycobacteriales</taxon>
        <taxon>Nocardiaceae</taxon>
        <taxon>Rhodococcus</taxon>
    </lineage>
</organism>
<proteinExistence type="predicted"/>
<dbReference type="InterPro" id="IPR010743">
    <property type="entry name" value="Methionine_synth_MetW"/>
</dbReference>
<dbReference type="GO" id="GO:0032259">
    <property type="term" value="P:methylation"/>
    <property type="evidence" value="ECO:0007669"/>
    <property type="project" value="UniProtKB-KW"/>
</dbReference>
<name>A0ABU3WUM6_9NOCA</name>
<sequence>MTTSLVYRNGTVYGLVMRMLYGRHYAARFRAVDSEIPSGACVLDLCCGPATLYTRYLRDRDVDYRGLDLNEQFVAEVRHAGGRADVWDLHAGNPLPSADVVLMQASLYHFLPDPAPVLDRMLAAAREKVIVAEPIRNFASSDNRVLATLGRRYTDPGDGTRSHRFTEETLDALFAGYADRVREQTLIAGGREKLYVLTP</sequence>
<dbReference type="SUPFAM" id="SSF53335">
    <property type="entry name" value="S-adenosyl-L-methionine-dependent methyltransferases"/>
    <property type="match status" value="1"/>
</dbReference>
<dbReference type="Gene3D" id="3.40.50.150">
    <property type="entry name" value="Vaccinia Virus protein VP39"/>
    <property type="match status" value="1"/>
</dbReference>
<dbReference type="GO" id="GO:0008168">
    <property type="term" value="F:methyltransferase activity"/>
    <property type="evidence" value="ECO:0007669"/>
    <property type="project" value="UniProtKB-KW"/>
</dbReference>